<dbReference type="STRING" id="1300347.I601_0123"/>
<accession>A0A1A9GE71</accession>
<feature type="compositionally biased region" description="Gly residues" evidence="1">
    <location>
        <begin position="30"/>
        <end position="42"/>
    </location>
</feature>
<protein>
    <submittedName>
        <fullName evidence="4">Choline-sulfatase</fullName>
        <ecNumber evidence="4">3.1.6.6</ecNumber>
    </submittedName>
</protein>
<dbReference type="KEGG" id="ndk:I601_0123"/>
<dbReference type="CDD" id="cd16147">
    <property type="entry name" value="G6S"/>
    <property type="match status" value="1"/>
</dbReference>
<dbReference type="GO" id="GO:0047753">
    <property type="term" value="F:choline-sulfatase activity"/>
    <property type="evidence" value="ECO:0007669"/>
    <property type="project" value="UniProtKB-EC"/>
</dbReference>
<dbReference type="PROSITE" id="PS51257">
    <property type="entry name" value="PROKAR_LIPOPROTEIN"/>
    <property type="match status" value="1"/>
</dbReference>
<dbReference type="PANTHER" id="PTHR43108:SF8">
    <property type="entry name" value="SD21168P"/>
    <property type="match status" value="1"/>
</dbReference>
<evidence type="ECO:0000313" key="4">
    <source>
        <dbReference type="EMBL" id="ANH36577.1"/>
    </source>
</evidence>
<dbReference type="PANTHER" id="PTHR43108">
    <property type="entry name" value="N-ACETYLGLUCOSAMINE-6-SULFATASE FAMILY MEMBER"/>
    <property type="match status" value="1"/>
</dbReference>
<proteinExistence type="predicted"/>
<dbReference type="EMBL" id="CP015079">
    <property type="protein sequence ID" value="ANH36577.1"/>
    <property type="molecule type" value="Genomic_DNA"/>
</dbReference>
<gene>
    <name evidence="4" type="primary">betC_1</name>
    <name evidence="4" type="ORF">I601_0123</name>
</gene>
<dbReference type="SUPFAM" id="SSF53649">
    <property type="entry name" value="Alkaline phosphatase-like"/>
    <property type="match status" value="1"/>
</dbReference>
<feature type="signal peptide" evidence="2">
    <location>
        <begin position="1"/>
        <end position="32"/>
    </location>
</feature>
<feature type="region of interest" description="Disordered" evidence="1">
    <location>
        <begin position="285"/>
        <end position="304"/>
    </location>
</feature>
<evidence type="ECO:0000313" key="5">
    <source>
        <dbReference type="Proteomes" id="UP000077868"/>
    </source>
</evidence>
<dbReference type="InterPro" id="IPR000917">
    <property type="entry name" value="Sulfatase_N"/>
</dbReference>
<evidence type="ECO:0000256" key="1">
    <source>
        <dbReference type="SAM" id="MobiDB-lite"/>
    </source>
</evidence>
<dbReference type="RefSeq" id="WP_068105113.1">
    <property type="nucleotide sequence ID" value="NZ_CP015079.1"/>
</dbReference>
<dbReference type="Proteomes" id="UP000077868">
    <property type="component" value="Chromosome"/>
</dbReference>
<name>A0A1A9GE71_9ACTN</name>
<keyword evidence="4" id="KW-0378">Hydrolase</keyword>
<feature type="domain" description="Sulfatase N-terminal" evidence="3">
    <location>
        <begin position="91"/>
        <end position="435"/>
    </location>
</feature>
<dbReference type="Pfam" id="PF00884">
    <property type="entry name" value="Sulfatase"/>
    <property type="match status" value="1"/>
</dbReference>
<feature type="compositionally biased region" description="Basic and acidic residues" evidence="1">
    <location>
        <begin position="63"/>
        <end position="72"/>
    </location>
</feature>
<dbReference type="AlphaFoldDB" id="A0A1A9GE71"/>
<evidence type="ECO:0000256" key="2">
    <source>
        <dbReference type="SAM" id="SignalP"/>
    </source>
</evidence>
<dbReference type="Gene3D" id="3.40.720.10">
    <property type="entry name" value="Alkaline Phosphatase, subunit A"/>
    <property type="match status" value="1"/>
</dbReference>
<keyword evidence="5" id="KW-1185">Reference proteome</keyword>
<evidence type="ECO:0000259" key="3">
    <source>
        <dbReference type="Pfam" id="PF00884"/>
    </source>
</evidence>
<reference evidence="4 5" key="1">
    <citation type="submission" date="2016-03" db="EMBL/GenBank/DDBJ databases">
        <title>Complete genome sequence of a soil Actinobacterium, Nocardioides dokdonensis FR1436.</title>
        <authorList>
            <person name="Kwon S.-K."/>
            <person name="Kim K."/>
            <person name="Kim J.F."/>
        </authorList>
    </citation>
    <scope>NUCLEOTIDE SEQUENCE [LARGE SCALE GENOMIC DNA]</scope>
    <source>
        <strain evidence="4 5">FR1436</strain>
    </source>
</reference>
<organism evidence="4 5">
    <name type="scientific">Nocardioides dokdonensis FR1436</name>
    <dbReference type="NCBI Taxonomy" id="1300347"/>
    <lineage>
        <taxon>Bacteria</taxon>
        <taxon>Bacillati</taxon>
        <taxon>Actinomycetota</taxon>
        <taxon>Actinomycetes</taxon>
        <taxon>Propionibacteriales</taxon>
        <taxon>Nocardioidaceae</taxon>
        <taxon>Nocardioides</taxon>
    </lineage>
</organism>
<feature type="region of interest" description="Disordered" evidence="1">
    <location>
        <begin position="28"/>
        <end position="91"/>
    </location>
</feature>
<dbReference type="InterPro" id="IPR017850">
    <property type="entry name" value="Alkaline_phosphatase_core_sf"/>
</dbReference>
<dbReference type="PATRIC" id="fig|1300347.3.peg.125"/>
<dbReference type="EC" id="3.1.6.6" evidence="4"/>
<dbReference type="OrthoDB" id="9777306at2"/>
<feature type="chain" id="PRO_5039142538" evidence="2">
    <location>
        <begin position="33"/>
        <end position="541"/>
    </location>
</feature>
<keyword evidence="2" id="KW-0732">Signal</keyword>
<sequence length="541" mass="59194">MSPPPRYRRVRPRRLGAAAVVAALTLAGCTSGGGSPEDGGPGADPTTSQPPRNDARPGLTSVRDPRPSDRVLPRGAGGRATPTPVDSPEQPNLLMITLDDAAWGDMVHMPRLQELFVDQGVTLRSALAPNPICVPARSSLLTGQHSHNHGTWNTTQDAGHGLDRLDDSSTLPVWLQEAGYETFFLGKYPNGYTDGTVVPPGWTGWRGLVDPTTYNFVRPTVSMDGVEERFETYSTTLLSEQSDALLSDPARADTPWYMWLNYVAPHHGGPDAPDDPAVLYPDDPDPVKTTTPEDRDVDTFSDLDLSDAPNMFEEDVSDKVLVRSTQRTISQQRRAQMREAHQQRVESLQSVDRALGRTLATLEDTGQLDRTYVVLTSDNGYTLGAHNLEGKLWYFSELVGVPMYVRGPGLPEGEVSSTPVTNVDWAPTFAALAGAEPTSSVDGVDVLPWITGDASRRVVPIEAYPVKRGSKRLYRGVVVGPWTYVQGRSGRAEAYYREVDEWELENLAGDPRYREQVSELKKLTRSAATCAGDGCPSTFYR</sequence>